<dbReference type="VEuPathDB" id="TriTrypDB:BSAL_76635"/>
<dbReference type="Proteomes" id="UP000051952">
    <property type="component" value="Unassembled WGS sequence"/>
</dbReference>
<name>A0A0S4IW91_BODSA</name>
<reference evidence="3" key="1">
    <citation type="submission" date="2015-09" db="EMBL/GenBank/DDBJ databases">
        <authorList>
            <consortium name="Pathogen Informatics"/>
        </authorList>
    </citation>
    <scope>NUCLEOTIDE SEQUENCE [LARGE SCALE GENOMIC DNA]</scope>
    <source>
        <strain evidence="3">Lake Konstanz</strain>
    </source>
</reference>
<proteinExistence type="predicted"/>
<keyword evidence="3" id="KW-1185">Reference proteome</keyword>
<keyword evidence="1" id="KW-0732">Signal</keyword>
<feature type="signal peptide" evidence="1">
    <location>
        <begin position="1"/>
        <end position="21"/>
    </location>
</feature>
<evidence type="ECO:0000256" key="1">
    <source>
        <dbReference type="SAM" id="SignalP"/>
    </source>
</evidence>
<dbReference type="EMBL" id="CYKH01000723">
    <property type="protein sequence ID" value="CUG26681.1"/>
    <property type="molecule type" value="Genomic_DNA"/>
</dbReference>
<sequence>MLHLVFSSLLKVLSIWSLVHMRRFQKQSRTIRCAIRIDVEHNMEEGALASSSPAQPLTTSAGDQQQESIRAAKDLYLPFREAVKSAHALSMMRETLAVLFGASAPLITTVAADADQQLLHIEVSGGQHGAEQLRAACAIIQTFNAADGNGRIPVRCTLQKVTVQ</sequence>
<feature type="chain" id="PRO_5006621706" evidence="1">
    <location>
        <begin position="22"/>
        <end position="164"/>
    </location>
</feature>
<dbReference type="AlphaFoldDB" id="A0A0S4IW91"/>
<evidence type="ECO:0000313" key="3">
    <source>
        <dbReference type="Proteomes" id="UP000051952"/>
    </source>
</evidence>
<accession>A0A0S4IW91</accession>
<gene>
    <name evidence="2" type="ORF">BSAL_76635</name>
</gene>
<organism evidence="2 3">
    <name type="scientific">Bodo saltans</name>
    <name type="common">Flagellated protozoan</name>
    <dbReference type="NCBI Taxonomy" id="75058"/>
    <lineage>
        <taxon>Eukaryota</taxon>
        <taxon>Discoba</taxon>
        <taxon>Euglenozoa</taxon>
        <taxon>Kinetoplastea</taxon>
        <taxon>Metakinetoplastina</taxon>
        <taxon>Eubodonida</taxon>
        <taxon>Bodonidae</taxon>
        <taxon>Bodo</taxon>
    </lineage>
</organism>
<evidence type="ECO:0000313" key="2">
    <source>
        <dbReference type="EMBL" id="CUG26681.1"/>
    </source>
</evidence>
<protein>
    <submittedName>
        <fullName evidence="2">Uncharacterized protein</fullName>
    </submittedName>
</protein>